<comment type="caution">
    <text evidence="9">The sequence shown here is derived from an EMBL/GenBank/DDBJ whole genome shotgun (WGS) entry which is preliminary data.</text>
</comment>
<dbReference type="GO" id="GO:0003729">
    <property type="term" value="F:mRNA binding"/>
    <property type="evidence" value="ECO:0007669"/>
    <property type="project" value="TreeGrafter"/>
</dbReference>
<dbReference type="InterPro" id="IPR040007">
    <property type="entry name" value="Tho2"/>
</dbReference>
<feature type="compositionally biased region" description="Polar residues" evidence="5">
    <location>
        <begin position="2158"/>
        <end position="2175"/>
    </location>
</feature>
<feature type="compositionally biased region" description="Basic and acidic residues" evidence="5">
    <location>
        <begin position="1645"/>
        <end position="1664"/>
    </location>
</feature>
<feature type="domain" description="THO complex subunitTHOC2 N-terminal" evidence="7">
    <location>
        <begin position="861"/>
        <end position="934"/>
    </location>
</feature>
<dbReference type="OrthoDB" id="29024at2759"/>
<feature type="compositionally biased region" description="Polar residues" evidence="5">
    <location>
        <begin position="1576"/>
        <end position="1597"/>
    </location>
</feature>
<keyword evidence="4" id="KW-0539">Nucleus</keyword>
<feature type="compositionally biased region" description="Basic and acidic residues" evidence="5">
    <location>
        <begin position="1836"/>
        <end position="1860"/>
    </location>
</feature>
<dbReference type="Pfam" id="PF11732">
    <property type="entry name" value="Thoc2"/>
    <property type="match status" value="1"/>
</dbReference>
<sequence length="2443" mass="272834">MAPGAKRKRGDRTYSQESNENTSRPSPHRPQSLGLAQSQQQHNSARGGGRRGNRPGVGRGGSSAPQSPAPVQASPTVMSPPAVAPPSVRTQQPATPSAPAPPAEQPSPTVSSKVQVTNQYVTQQRVDAWAGMGRAAVVGAGTAAEAEGDMLTLSVIFEELVQACLDQTLGPDAIGLAVQEILAAPALDALDPISLFLETVSSLAETGTAHPPLRPMLESSGVDTSRMRGELESNLLTSLNLVRSSFSRVAIRKATHALYRQSNYNLLREETEGYSKLITDYFTTVNNRPPNLEVVTDTFERVKALIGAFDLDVGRVLDVTLDVFANLLVKHNKFFVKFLRISSWWPEQKVPHGIEWEENKISALPQWALPESAVWYYSDEGKQRQLALRQQRDVEFWKRVGELIESSQKRGINDYFELGARRITSGLSSIDRVALTDNTDANVGETPDFEKTQKWSEEWMFETGTLSPSGNRIAAQLLGFKLRFYASDARDAHDMLPDNLIHLAALLIKIGFISLADLYPHLYPLDEDMAAHKENLMKIKKEKEDKLRGVSTNALAMAGALPDDTLPVPAPVSRLREPEAKPSSKPESERGTPDRVEEDSKEKLPEPVDQKTALLRSLLLIGAIPEALFIISRFPWLLEVYPDLHVYVFRLLHHSLIKVYDESRPFPKETQPTATKGGKNPSVPQTSNYPPRRTLRWAKLEEKDAGDGVDYRFYWEDWMDNVPICQNVDDVFKLRATLLGLIGVEIGLDALLLTKLARIGKKSIADDSSTDNRLRWKEFCSELLAPALSFSGQNPGVVNEVWDLLKQFDTADRYCIYAVWFGKSIRRQPALNAKFKQAETETKGLLARMSTDNMRPMARALAKVACSCPGIVFERALHAIESYPNLVDVLVECSRYFTYLAYDCLTWSLVTSLGRGGRTAVQSDGMLTRPWLKNAAIFIGKVYKRYSLMDPTPMLQFLISQLLQGKTYMLAVLEQLITSMGGIGPNIALTEAQVLGISAGPLLKAFTLETYLGDHRHVSKNSAKRLLRCLKDVGLAPQYVVLLAMELGRYLYREDLDNAPLKVIGSNFDNLHSNFTQYLDFLRTNLSTSEFDTVFPSIVELLSEYNIDPELAFAISRDSLSTQFRAARTEAKASPEPSKIELGANISKSESPDETQSNGDVVMGDATTEAVNGVIVAVEGNVQKKEEAISSIDTKIQQPISTEDVEMKDSPKDPSSPTQPKYLSNPAIDALASRLRTVIPKTYGDHPFLTFYITFWQLSLVDLFDASRMDGYDVAIKHYTDREHQLGTARQDTTARKKVAAYREESSKLRQEAKDMTTMAISTRDSLKKEMHQWFDGFPMVEAPSDALHNAILQDCFLPRIKLSSQDAQFAAAMLKFMHSVGVPGFRTMKFLDQLFRQKLLSSIIFMCTSRESQNFGRFLNDVLKDLKNWHGNEKAYRSKGHGDKKRLPGFARNFNPDRTPATFLEYEDFRRLLYKWHTQIFRAFEICLKSDDYMHIRNAINVLKAIAPTFPMVDSMGKGIHQLVQNVSQSDPREDLKLTALSLFGDIKKGEKHWITAQAFSAARVPPNAFYATSRVASEQPGTPQTPDANPATRLNANAPEFMPKDINTNGIPKAPDNTNTEREDGEVNDDRKQLMDSNVATAPRKEQEHRKSTPAPLERKPVEQSQPMDADFNNRPTSSPQVTKPSLVSTRPEPRSIASHPPPPTRVQHALPNRPESQPQQPRGWPPPERSGERGPDYPTHSRNDTRGGVSQEYGRLDRPSDPMRDSFQDRREQSPGRRPRARSQERTLGPVDRRDPGWTGRDSREYHDDRSMRPPPRDARAPPPPNRGPAWGEHPRESRDPRDPRDVRDIRDRDDLRGPPPPPPSDNRGRLHSNQPVLSDDQGPYRRDFSHKPQQGGERNHNFSPRMSIDRPPPSGPPTPSGDRSLMNPDRAALLESGDRNRGNSLRTEREARRDRDSRPQSPRRGDERPPAPYHGRNDLSRDDRNAERALHDRTPPHPYPANRDRREEPTGIAPTGPRGPRIDTPISTRASRDMFQPSHTSRAPAYQTQDPNYGRLNPPTESSIPSGPRGHSDRRDVPALLPPSAAPNAATQPDRPGVHPSRLGQINAPLQTNVPSAPSGPRNNIRTPQGPAASPTTRGPPTGPASVTERNARNQDWSIARTLNSVLTQNAPVAPGGSGGDRNAQTPGHTIRGRGANRASGPIEPSMMPSSTASRSYPSTPNPLRPEEHHARDRAEHTAGRLENYTPDEGRLDSRGHTRRSERSGRHRSRSTDRSDRRPDDRVSRNGPEDRGGRSDELEKASDRERGSGREKRGGERDSGRRDRDRDGDRSIRDGRDRRERGGRDEGRNDARNEGRSSARGEDLGSRRPPLASGEPPIWQSDGRNESRSGDIRGRGGGERRDDRDRRNTRDDGRDGRKRGRGPEELPHGDNKRPRRSMQ</sequence>
<name>A0A9P4K8U7_9PLEO</name>
<comment type="subcellular location">
    <subcellularLocation>
        <location evidence="1">Nucleus</location>
    </subcellularLocation>
</comment>
<feature type="compositionally biased region" description="Basic and acidic residues" evidence="5">
    <location>
        <begin position="2387"/>
        <end position="2436"/>
    </location>
</feature>
<reference evidence="10" key="1">
    <citation type="journal article" date="2020" name="Stud. Mycol.">
        <title>101 Dothideomycetes genomes: A test case for predicting lifestyles and emergence of pathogens.</title>
        <authorList>
            <person name="Haridas S."/>
            <person name="Albert R."/>
            <person name="Binder M."/>
            <person name="Bloem J."/>
            <person name="LaButti K."/>
            <person name="Salamov A."/>
            <person name="Andreopoulos B."/>
            <person name="Baker S."/>
            <person name="Barry K."/>
            <person name="Bills G."/>
            <person name="Bluhm B."/>
            <person name="Cannon C."/>
            <person name="Castanera R."/>
            <person name="Culley D."/>
            <person name="Daum C."/>
            <person name="Ezra D."/>
            <person name="Gonzalez J."/>
            <person name="Henrissat B."/>
            <person name="Kuo A."/>
            <person name="Liang C."/>
            <person name="Lipzen A."/>
            <person name="Lutzoni F."/>
            <person name="Magnuson J."/>
            <person name="Mondo S."/>
            <person name="Nolan M."/>
            <person name="Ohm R."/>
            <person name="Pangilinan J."/>
            <person name="Park H.-J."/>
            <person name="Ramirez L."/>
            <person name="Alfaro M."/>
            <person name="Sun H."/>
            <person name="Tritt A."/>
            <person name="Yoshinaga Y."/>
            <person name="Zwiers L.-H."/>
            <person name="Turgeon B."/>
            <person name="Goodwin S."/>
            <person name="Spatafora J."/>
            <person name="Crous P."/>
            <person name="Grigoriev I."/>
        </authorList>
    </citation>
    <scope>NUCLEOTIDE SEQUENCE [LARGE SCALE GENOMIC DNA]</scope>
    <source>
        <strain evidence="10">CBS 304.66</strain>
    </source>
</reference>
<feature type="compositionally biased region" description="Polar residues" evidence="5">
    <location>
        <begin position="13"/>
        <end position="25"/>
    </location>
</feature>
<feature type="compositionally biased region" description="Basic and acidic residues" evidence="5">
    <location>
        <begin position="574"/>
        <end position="606"/>
    </location>
</feature>
<feature type="region of interest" description="Disordered" evidence="5">
    <location>
        <begin position="1576"/>
        <end position="2443"/>
    </location>
</feature>
<feature type="domain" description="THO complex subunit 2 N-terminal" evidence="8">
    <location>
        <begin position="121"/>
        <end position="859"/>
    </location>
</feature>
<feature type="compositionally biased region" description="Basic and acidic residues" evidence="5">
    <location>
        <begin position="1757"/>
        <end position="1778"/>
    </location>
</feature>
<dbReference type="PANTHER" id="PTHR21597">
    <property type="entry name" value="THO2 PROTEIN"/>
    <property type="match status" value="1"/>
</dbReference>
<comment type="similarity">
    <text evidence="2">Belongs to the THOC2 family.</text>
</comment>
<feature type="compositionally biased region" description="Basic residues" evidence="5">
    <location>
        <begin position="1"/>
        <end position="10"/>
    </location>
</feature>
<feature type="compositionally biased region" description="Polar residues" evidence="5">
    <location>
        <begin position="34"/>
        <end position="44"/>
    </location>
</feature>
<feature type="compositionally biased region" description="Basic and acidic residues" evidence="5">
    <location>
        <begin position="2229"/>
        <end position="2244"/>
    </location>
</feature>
<protein>
    <recommendedName>
        <fullName evidence="3">THO complex subunit 2</fullName>
    </recommendedName>
</protein>
<feature type="compositionally biased region" description="Basic and acidic residues" evidence="5">
    <location>
        <begin position="1940"/>
        <end position="1999"/>
    </location>
</feature>
<evidence type="ECO:0000259" key="7">
    <source>
        <dbReference type="Pfam" id="PF11732"/>
    </source>
</evidence>
<dbReference type="GO" id="GO:0006397">
    <property type="term" value="P:mRNA processing"/>
    <property type="evidence" value="ECO:0007669"/>
    <property type="project" value="InterPro"/>
</dbReference>
<dbReference type="InterPro" id="IPR021726">
    <property type="entry name" value="THO_THOC2_N"/>
</dbReference>
<evidence type="ECO:0000256" key="5">
    <source>
        <dbReference type="SAM" id="MobiDB-lite"/>
    </source>
</evidence>
<feature type="region of interest" description="Disordered" evidence="5">
    <location>
        <begin position="667"/>
        <end position="690"/>
    </location>
</feature>
<evidence type="ECO:0000256" key="1">
    <source>
        <dbReference type="ARBA" id="ARBA00004123"/>
    </source>
</evidence>
<dbReference type="Pfam" id="PF16134">
    <property type="entry name" value="THOC2_N"/>
    <property type="match status" value="1"/>
</dbReference>
<keyword evidence="10" id="KW-1185">Reference proteome</keyword>
<dbReference type="EMBL" id="ML986621">
    <property type="protein sequence ID" value="KAF2263915.1"/>
    <property type="molecule type" value="Genomic_DNA"/>
</dbReference>
<dbReference type="PANTHER" id="PTHR21597:SF0">
    <property type="entry name" value="THO COMPLEX SUBUNIT 2"/>
    <property type="match status" value="1"/>
</dbReference>
<feature type="compositionally biased region" description="Basic and acidic residues" evidence="5">
    <location>
        <begin position="2252"/>
        <end position="2370"/>
    </location>
</feature>
<feature type="compositionally biased region" description="Low complexity" evidence="5">
    <location>
        <begin position="62"/>
        <end position="95"/>
    </location>
</feature>
<feature type="compositionally biased region" description="Pro residues" evidence="5">
    <location>
        <begin position="96"/>
        <end position="105"/>
    </location>
</feature>
<evidence type="ECO:0000256" key="2">
    <source>
        <dbReference type="ARBA" id="ARBA00007857"/>
    </source>
</evidence>
<dbReference type="Pfam" id="PF11262">
    <property type="entry name" value="Tho2"/>
    <property type="match status" value="1"/>
</dbReference>
<dbReference type="GO" id="GO:0006406">
    <property type="term" value="P:mRNA export from nucleus"/>
    <property type="evidence" value="ECO:0007669"/>
    <property type="project" value="InterPro"/>
</dbReference>
<evidence type="ECO:0000259" key="6">
    <source>
        <dbReference type="Pfam" id="PF11262"/>
    </source>
</evidence>
<feature type="region of interest" description="Disordered" evidence="5">
    <location>
        <begin position="1"/>
        <end position="113"/>
    </location>
</feature>
<proteinExistence type="inferred from homology"/>
<feature type="compositionally biased region" description="Polar residues" evidence="5">
    <location>
        <begin position="2212"/>
        <end position="2223"/>
    </location>
</feature>
<feature type="compositionally biased region" description="Polar residues" evidence="5">
    <location>
        <begin position="2041"/>
        <end position="2055"/>
    </location>
</feature>
<feature type="compositionally biased region" description="Basic and acidic residues" evidence="5">
    <location>
        <begin position="1732"/>
        <end position="1748"/>
    </location>
</feature>
<evidence type="ECO:0000256" key="4">
    <source>
        <dbReference type="ARBA" id="ARBA00023242"/>
    </source>
</evidence>
<accession>A0A9P4K8U7</accession>
<dbReference type="Proteomes" id="UP000800093">
    <property type="component" value="Unassembled WGS sequence"/>
</dbReference>
<organism evidence="9 10">
    <name type="scientific">Lojkania enalia</name>
    <dbReference type="NCBI Taxonomy" id="147567"/>
    <lineage>
        <taxon>Eukaryota</taxon>
        <taxon>Fungi</taxon>
        <taxon>Dikarya</taxon>
        <taxon>Ascomycota</taxon>
        <taxon>Pezizomycotina</taxon>
        <taxon>Dothideomycetes</taxon>
        <taxon>Pleosporomycetidae</taxon>
        <taxon>Pleosporales</taxon>
        <taxon>Pleosporales incertae sedis</taxon>
        <taxon>Lojkania</taxon>
    </lineage>
</organism>
<feature type="compositionally biased region" description="Pro residues" evidence="5">
    <location>
        <begin position="1914"/>
        <end position="1923"/>
    </location>
</feature>
<dbReference type="GO" id="GO:0000445">
    <property type="term" value="C:THO complex part of transcription export complex"/>
    <property type="evidence" value="ECO:0007669"/>
    <property type="project" value="TreeGrafter"/>
</dbReference>
<evidence type="ECO:0000313" key="10">
    <source>
        <dbReference type="Proteomes" id="UP000800093"/>
    </source>
</evidence>
<feature type="region of interest" description="Disordered" evidence="5">
    <location>
        <begin position="1189"/>
        <end position="1225"/>
    </location>
</feature>
<feature type="region of interest" description="Disordered" evidence="5">
    <location>
        <begin position="1126"/>
        <end position="1161"/>
    </location>
</feature>
<feature type="region of interest" description="Disordered" evidence="5">
    <location>
        <begin position="561"/>
        <end position="606"/>
    </location>
</feature>
<dbReference type="InterPro" id="IPR032302">
    <property type="entry name" value="THOC2_N"/>
</dbReference>
<feature type="compositionally biased region" description="Basic and acidic residues" evidence="5">
    <location>
        <begin position="1794"/>
        <end position="1823"/>
    </location>
</feature>
<feature type="compositionally biased region" description="Polar residues" evidence="5">
    <location>
        <begin position="1146"/>
        <end position="1159"/>
    </location>
</feature>
<evidence type="ECO:0000313" key="9">
    <source>
        <dbReference type="EMBL" id="KAF2263915.1"/>
    </source>
</evidence>
<feature type="compositionally biased region" description="Polar residues" evidence="5">
    <location>
        <begin position="1213"/>
        <end position="1222"/>
    </location>
</feature>
<feature type="domain" description="THO complex subunitTHOC2 C-terminal" evidence="6">
    <location>
        <begin position="1250"/>
        <end position="1547"/>
    </location>
</feature>
<dbReference type="InterPro" id="IPR021418">
    <property type="entry name" value="THO_THOC2_C"/>
</dbReference>
<evidence type="ECO:0000256" key="3">
    <source>
        <dbReference type="ARBA" id="ARBA00019596"/>
    </source>
</evidence>
<feature type="compositionally biased region" description="Polar residues" evidence="5">
    <location>
        <begin position="1676"/>
        <end position="1691"/>
    </location>
</feature>
<feature type="compositionally biased region" description="Polar residues" evidence="5">
    <location>
        <begin position="2112"/>
        <end position="2131"/>
    </location>
</feature>
<evidence type="ECO:0000259" key="8">
    <source>
        <dbReference type="Pfam" id="PF16134"/>
    </source>
</evidence>
<gene>
    <name evidence="9" type="ORF">CC78DRAFT_544615</name>
</gene>
<feature type="compositionally biased region" description="Polar residues" evidence="5">
    <location>
        <begin position="1191"/>
        <end position="1201"/>
    </location>
</feature>